<reference evidence="4" key="1">
    <citation type="submission" date="2022-07" db="EMBL/GenBank/DDBJ databases">
        <title>Fungi with potential for degradation of polypropylene.</title>
        <authorList>
            <person name="Gostincar C."/>
        </authorList>
    </citation>
    <scope>NUCLEOTIDE SEQUENCE</scope>
    <source>
        <strain evidence="4">EXF-13308</strain>
    </source>
</reference>
<gene>
    <name evidence="4" type="ORF">NKR23_g882</name>
</gene>
<dbReference type="GO" id="GO:0005737">
    <property type="term" value="C:cytoplasm"/>
    <property type="evidence" value="ECO:0007669"/>
    <property type="project" value="TreeGrafter"/>
</dbReference>
<feature type="compositionally biased region" description="Basic residues" evidence="2">
    <location>
        <begin position="480"/>
        <end position="489"/>
    </location>
</feature>
<dbReference type="EMBL" id="JANBVO010000002">
    <property type="protein sequence ID" value="KAJ9156155.1"/>
    <property type="molecule type" value="Genomic_DNA"/>
</dbReference>
<dbReference type="PANTHER" id="PTHR10343">
    <property type="entry name" value="5'-AMP-ACTIVATED PROTEIN KINASE , BETA SUBUNIT"/>
    <property type="match status" value="1"/>
</dbReference>
<accession>A0AA38S4K9</accession>
<dbReference type="SUPFAM" id="SSF81296">
    <property type="entry name" value="E set domains"/>
    <property type="match status" value="1"/>
</dbReference>
<comment type="similarity">
    <text evidence="1">Belongs to the CRP1/MDG1 family.</text>
</comment>
<dbReference type="CDD" id="cd02859">
    <property type="entry name" value="E_set_AMPKbeta_like_N"/>
    <property type="match status" value="1"/>
</dbReference>
<dbReference type="InterPro" id="IPR013783">
    <property type="entry name" value="Ig-like_fold"/>
</dbReference>
<comment type="caution">
    <text evidence="4">The sequence shown here is derived from an EMBL/GenBank/DDBJ whole genome shotgun (WGS) entry which is preliminary data.</text>
</comment>
<dbReference type="GO" id="GO:0019901">
    <property type="term" value="F:protein kinase binding"/>
    <property type="evidence" value="ECO:0007669"/>
    <property type="project" value="TreeGrafter"/>
</dbReference>
<dbReference type="GO" id="GO:0031588">
    <property type="term" value="C:nucleotide-activated protein kinase complex"/>
    <property type="evidence" value="ECO:0007669"/>
    <property type="project" value="TreeGrafter"/>
</dbReference>
<dbReference type="PANTHER" id="PTHR10343:SF81">
    <property type="entry name" value="CRUCIFORM DNA-RECOGNIZING PROTEIN 1-RELATED"/>
    <property type="match status" value="1"/>
</dbReference>
<name>A0AA38S4K9_9PEZI</name>
<feature type="region of interest" description="Disordered" evidence="2">
    <location>
        <begin position="348"/>
        <end position="489"/>
    </location>
</feature>
<organism evidence="4 5">
    <name type="scientific">Pleurostoma richardsiae</name>
    <dbReference type="NCBI Taxonomy" id="41990"/>
    <lineage>
        <taxon>Eukaryota</taxon>
        <taxon>Fungi</taxon>
        <taxon>Dikarya</taxon>
        <taxon>Ascomycota</taxon>
        <taxon>Pezizomycotina</taxon>
        <taxon>Sordariomycetes</taxon>
        <taxon>Sordariomycetidae</taxon>
        <taxon>Calosphaeriales</taxon>
        <taxon>Pleurostomataceae</taxon>
        <taxon>Pleurostoma</taxon>
    </lineage>
</organism>
<dbReference type="InterPro" id="IPR032640">
    <property type="entry name" value="AMPK1_CBM"/>
</dbReference>
<feature type="compositionally biased region" description="Basic and acidic residues" evidence="2">
    <location>
        <begin position="66"/>
        <end position="75"/>
    </location>
</feature>
<protein>
    <submittedName>
        <fullName evidence="4">Signal transduction protein MDG1</fullName>
    </submittedName>
</protein>
<evidence type="ECO:0000256" key="2">
    <source>
        <dbReference type="SAM" id="MobiDB-lite"/>
    </source>
</evidence>
<dbReference type="Pfam" id="PF16561">
    <property type="entry name" value="AMPK1_CBM"/>
    <property type="match status" value="1"/>
</dbReference>
<feature type="compositionally biased region" description="Basic and acidic residues" evidence="2">
    <location>
        <begin position="260"/>
        <end position="273"/>
    </location>
</feature>
<feature type="compositionally biased region" description="Basic and acidic residues" evidence="2">
    <location>
        <begin position="240"/>
        <end position="250"/>
    </location>
</feature>
<dbReference type="InterPro" id="IPR050827">
    <property type="entry name" value="CRP1_MDG1_kinase"/>
</dbReference>
<evidence type="ECO:0000313" key="5">
    <source>
        <dbReference type="Proteomes" id="UP001174694"/>
    </source>
</evidence>
<dbReference type="Proteomes" id="UP001174694">
    <property type="component" value="Unassembled WGS sequence"/>
</dbReference>
<dbReference type="GO" id="GO:0005634">
    <property type="term" value="C:nucleus"/>
    <property type="evidence" value="ECO:0007669"/>
    <property type="project" value="TreeGrafter"/>
</dbReference>
<evidence type="ECO:0000256" key="1">
    <source>
        <dbReference type="ARBA" id="ARBA00038216"/>
    </source>
</evidence>
<keyword evidence="5" id="KW-1185">Reference proteome</keyword>
<dbReference type="InterPro" id="IPR014756">
    <property type="entry name" value="Ig_E-set"/>
</dbReference>
<dbReference type="AlphaFoldDB" id="A0AA38S4K9"/>
<feature type="compositionally biased region" description="Low complexity" evidence="2">
    <location>
        <begin position="442"/>
        <end position="458"/>
    </location>
</feature>
<feature type="region of interest" description="Disordered" evidence="2">
    <location>
        <begin position="239"/>
        <end position="300"/>
    </location>
</feature>
<feature type="compositionally biased region" description="Basic and acidic residues" evidence="2">
    <location>
        <begin position="386"/>
        <end position="401"/>
    </location>
</feature>
<dbReference type="Gene3D" id="2.60.40.10">
    <property type="entry name" value="Immunoglobulins"/>
    <property type="match status" value="1"/>
</dbReference>
<feature type="domain" description="AMP-activated protein kinase glycogen-binding" evidence="3">
    <location>
        <begin position="5"/>
        <end position="81"/>
    </location>
</feature>
<dbReference type="GO" id="GO:0007165">
    <property type="term" value="P:signal transduction"/>
    <property type="evidence" value="ECO:0007669"/>
    <property type="project" value="TreeGrafter"/>
</dbReference>
<proteinExistence type="inferred from homology"/>
<feature type="region of interest" description="Disordered" evidence="2">
    <location>
        <begin position="63"/>
        <end position="83"/>
    </location>
</feature>
<evidence type="ECO:0000259" key="3">
    <source>
        <dbReference type="Pfam" id="PF16561"/>
    </source>
</evidence>
<feature type="compositionally biased region" description="Basic and acidic residues" evidence="2">
    <location>
        <begin position="349"/>
        <end position="369"/>
    </location>
</feature>
<evidence type="ECO:0000313" key="4">
    <source>
        <dbReference type="EMBL" id="KAJ9156155.1"/>
    </source>
</evidence>
<sequence>MGTFTFKWPHAAQEVYVTGTFDNWAKTEKLEKAGDIFEKTVTLPDASEKIYYKFVVDGNWTTDHTAPQEKDHEGNENNVLTPDRIVKESTSTGAIMSTVAPGSTTAELAKDVPLEKDEKVAVPGTYPETPAAELDKEVKINPLPAADGALNPVKLAPGEPVPDASAKDLNSNVKLDKESYEKADALPGFEVPPVTKNMIPESSLPIAGSNDFTINTVAPGSTTAALAAGVPLEKSAVPEVVKESQEKAGVDPEASGVPAEVKEKEEVEEELLKKVPTAPSTSEGTAGVGTEKSETDKSLLETVTASASGAAAAAAATVTAFATDAAAKLPDSVKDQLPAPVKEAIAPAVKEEKREEVSPEVPEEVKESITEAGKSPEAAANTAAVTDKKEVEAELLKEVKAVEPVGEPSTPEVPAEAPKEEPTPAVNGTEAAEPKAPETPVKPKAPASAATTPSSSKAGDSPATAERKKKNRVSGFFGKIKGKLSHKEK</sequence>